<dbReference type="PRINTS" id="PR00792">
    <property type="entry name" value="PEPSIN"/>
</dbReference>
<dbReference type="Pfam" id="PF00026">
    <property type="entry name" value="Asp"/>
    <property type="match status" value="1"/>
</dbReference>
<gene>
    <name evidence="12" type="ORF">C7999DRAFT_35331</name>
</gene>
<accession>A0AAN7CLJ1</accession>
<feature type="disulfide bond" evidence="7">
    <location>
        <begin position="309"/>
        <end position="342"/>
    </location>
</feature>
<reference evidence="12" key="2">
    <citation type="submission" date="2023-05" db="EMBL/GenBank/DDBJ databases">
        <authorList>
            <consortium name="Lawrence Berkeley National Laboratory"/>
            <person name="Steindorff A."/>
            <person name="Hensen N."/>
            <person name="Bonometti L."/>
            <person name="Westerberg I."/>
            <person name="Brannstrom I.O."/>
            <person name="Guillou S."/>
            <person name="Cros-Aarteil S."/>
            <person name="Calhoun S."/>
            <person name="Haridas S."/>
            <person name="Kuo A."/>
            <person name="Mondo S."/>
            <person name="Pangilinan J."/>
            <person name="Riley R."/>
            <person name="Labutti K."/>
            <person name="Andreopoulos B."/>
            <person name="Lipzen A."/>
            <person name="Chen C."/>
            <person name="Yanf M."/>
            <person name="Daum C."/>
            <person name="Ng V."/>
            <person name="Clum A."/>
            <person name="Ohm R."/>
            <person name="Martin F."/>
            <person name="Silar P."/>
            <person name="Natvig D."/>
            <person name="Lalanne C."/>
            <person name="Gautier V."/>
            <person name="Ament-Velasquez S.L."/>
            <person name="Kruys A."/>
            <person name="Hutchinson M.I."/>
            <person name="Powell A.J."/>
            <person name="Barry K."/>
            <person name="Miller A.N."/>
            <person name="Grigoriev I.V."/>
            <person name="Debuchy R."/>
            <person name="Gladieux P."/>
            <person name="Thoren M.H."/>
            <person name="Johannesson H."/>
        </authorList>
    </citation>
    <scope>NUCLEOTIDE SEQUENCE</scope>
    <source>
        <strain evidence="12">CBS 359.72</strain>
    </source>
</reference>
<evidence type="ECO:0000256" key="9">
    <source>
        <dbReference type="SAM" id="MobiDB-lite"/>
    </source>
</evidence>
<feature type="domain" description="Peptidase A1" evidence="11">
    <location>
        <begin position="64"/>
        <end position="377"/>
    </location>
</feature>
<evidence type="ECO:0000259" key="11">
    <source>
        <dbReference type="PROSITE" id="PS51767"/>
    </source>
</evidence>
<dbReference type="PANTHER" id="PTHR47966:SF65">
    <property type="entry name" value="ASPARTIC-TYPE ENDOPEPTIDASE"/>
    <property type="match status" value="1"/>
</dbReference>
<protein>
    <submittedName>
        <fullName evidence="12">Aspartic peptidase domain-containing protein</fullName>
    </submittedName>
</protein>
<evidence type="ECO:0000256" key="10">
    <source>
        <dbReference type="SAM" id="SignalP"/>
    </source>
</evidence>
<dbReference type="InterPro" id="IPR001461">
    <property type="entry name" value="Aspartic_peptidase_A1"/>
</dbReference>
<dbReference type="Gene3D" id="2.40.70.10">
    <property type="entry name" value="Acid Proteases"/>
    <property type="match status" value="2"/>
</dbReference>
<feature type="active site" evidence="6">
    <location>
        <position position="82"/>
    </location>
</feature>
<dbReference type="AlphaFoldDB" id="A0AAN7CLJ1"/>
<evidence type="ECO:0000256" key="8">
    <source>
        <dbReference type="RuleBase" id="RU000454"/>
    </source>
</evidence>
<dbReference type="InterPro" id="IPR001969">
    <property type="entry name" value="Aspartic_peptidase_AS"/>
</dbReference>
<proteinExistence type="inferred from homology"/>
<keyword evidence="13" id="KW-1185">Reference proteome</keyword>
<comment type="caution">
    <text evidence="12">The sequence shown here is derived from an EMBL/GenBank/DDBJ whole genome shotgun (WGS) entry which is preliminary data.</text>
</comment>
<dbReference type="SUPFAM" id="SSF50630">
    <property type="entry name" value="Acid proteases"/>
    <property type="match status" value="1"/>
</dbReference>
<dbReference type="Proteomes" id="UP001303647">
    <property type="component" value="Unassembled WGS sequence"/>
</dbReference>
<evidence type="ECO:0000256" key="3">
    <source>
        <dbReference type="ARBA" id="ARBA00022729"/>
    </source>
</evidence>
<feature type="region of interest" description="Disordered" evidence="9">
    <location>
        <begin position="398"/>
        <end position="475"/>
    </location>
</feature>
<dbReference type="PANTHER" id="PTHR47966">
    <property type="entry name" value="BETA-SITE APP-CLEAVING ENZYME, ISOFORM A-RELATED"/>
    <property type="match status" value="1"/>
</dbReference>
<evidence type="ECO:0000256" key="2">
    <source>
        <dbReference type="ARBA" id="ARBA00022670"/>
    </source>
</evidence>
<evidence type="ECO:0000313" key="12">
    <source>
        <dbReference type="EMBL" id="KAK4244329.1"/>
    </source>
</evidence>
<evidence type="ECO:0000313" key="13">
    <source>
        <dbReference type="Proteomes" id="UP001303647"/>
    </source>
</evidence>
<keyword evidence="4 8" id="KW-0064">Aspartyl protease</keyword>
<evidence type="ECO:0000256" key="1">
    <source>
        <dbReference type="ARBA" id="ARBA00007447"/>
    </source>
</evidence>
<organism evidence="12 13">
    <name type="scientific">Corynascus novoguineensis</name>
    <dbReference type="NCBI Taxonomy" id="1126955"/>
    <lineage>
        <taxon>Eukaryota</taxon>
        <taxon>Fungi</taxon>
        <taxon>Dikarya</taxon>
        <taxon>Ascomycota</taxon>
        <taxon>Pezizomycotina</taxon>
        <taxon>Sordariomycetes</taxon>
        <taxon>Sordariomycetidae</taxon>
        <taxon>Sordariales</taxon>
        <taxon>Chaetomiaceae</taxon>
        <taxon>Corynascus</taxon>
    </lineage>
</organism>
<dbReference type="InterPro" id="IPR033876">
    <property type="entry name" value="SAP-like"/>
</dbReference>
<evidence type="ECO:0000256" key="5">
    <source>
        <dbReference type="ARBA" id="ARBA00022801"/>
    </source>
</evidence>
<dbReference type="EMBL" id="MU857745">
    <property type="protein sequence ID" value="KAK4244329.1"/>
    <property type="molecule type" value="Genomic_DNA"/>
</dbReference>
<keyword evidence="3 10" id="KW-0732">Signal</keyword>
<dbReference type="InterPro" id="IPR021109">
    <property type="entry name" value="Peptidase_aspartic_dom_sf"/>
</dbReference>
<keyword evidence="7" id="KW-1015">Disulfide bond</keyword>
<dbReference type="InterPro" id="IPR033121">
    <property type="entry name" value="PEPTIDASE_A1"/>
</dbReference>
<keyword evidence="2 8" id="KW-0645">Protease</keyword>
<sequence>MLPILFAASLLASTAVATTKSGQIVTRGDGIIRSPLRPIAGPGPKLRVRQNEVEVLNQRSGTRYAVEIEIGTPPQKVSLIVDTGSPNTWVNPQCETSNQPSDCRRFPQFDYSESSSINVTNYVDVLRYGLGSARIQYVYETLSIGSATITDQLIGIALESESIPLGILGLSPPVQGVNEYPYILDTMVDQGLIRSRAFSLDLRGVDNPTGALIFGGIDTGKYIGQLAKIPMIPRSSAPNGADRYYITMSGVGLTLSDGTIVRSEEIQVPVFLDSGSTLSHLPRTIWRAFGSSFPEALLDEESGMYIVPCAYTEAAGSIDFYFSGKIIRVSLNEFIWRTGDYCVLGVMPDDEEPMLGDTFLRAAYVVYDQDNRNLHLAQAADCDTNLIAIGSGSNAVPSSRGLCTELPEPTGSGRPLSSNLDVTRTRPPASTFTGQLPTDIAGGPGPAKDATRTTAEPTLPPRPTDGSGGQGASAASKGADARLGIAVAAGLGAISLLAWML</sequence>
<reference evidence="12" key="1">
    <citation type="journal article" date="2023" name="Mol. Phylogenet. Evol.">
        <title>Genome-scale phylogeny and comparative genomics of the fungal order Sordariales.</title>
        <authorList>
            <person name="Hensen N."/>
            <person name="Bonometti L."/>
            <person name="Westerberg I."/>
            <person name="Brannstrom I.O."/>
            <person name="Guillou S."/>
            <person name="Cros-Aarteil S."/>
            <person name="Calhoun S."/>
            <person name="Haridas S."/>
            <person name="Kuo A."/>
            <person name="Mondo S."/>
            <person name="Pangilinan J."/>
            <person name="Riley R."/>
            <person name="LaButti K."/>
            <person name="Andreopoulos B."/>
            <person name="Lipzen A."/>
            <person name="Chen C."/>
            <person name="Yan M."/>
            <person name="Daum C."/>
            <person name="Ng V."/>
            <person name="Clum A."/>
            <person name="Steindorff A."/>
            <person name="Ohm R.A."/>
            <person name="Martin F."/>
            <person name="Silar P."/>
            <person name="Natvig D.O."/>
            <person name="Lalanne C."/>
            <person name="Gautier V."/>
            <person name="Ament-Velasquez S.L."/>
            <person name="Kruys A."/>
            <person name="Hutchinson M.I."/>
            <person name="Powell A.J."/>
            <person name="Barry K."/>
            <person name="Miller A.N."/>
            <person name="Grigoriev I.V."/>
            <person name="Debuchy R."/>
            <person name="Gladieux P."/>
            <person name="Hiltunen Thoren M."/>
            <person name="Johannesson H."/>
        </authorList>
    </citation>
    <scope>NUCLEOTIDE SEQUENCE</scope>
    <source>
        <strain evidence="12">CBS 359.72</strain>
    </source>
</reference>
<name>A0AAN7CLJ1_9PEZI</name>
<dbReference type="CDD" id="cd05474">
    <property type="entry name" value="SAP_like"/>
    <property type="match status" value="1"/>
</dbReference>
<dbReference type="PROSITE" id="PS00141">
    <property type="entry name" value="ASP_PROTEASE"/>
    <property type="match status" value="1"/>
</dbReference>
<dbReference type="GO" id="GO:0006508">
    <property type="term" value="P:proteolysis"/>
    <property type="evidence" value="ECO:0007669"/>
    <property type="project" value="UniProtKB-KW"/>
</dbReference>
<evidence type="ECO:0000256" key="4">
    <source>
        <dbReference type="ARBA" id="ARBA00022750"/>
    </source>
</evidence>
<feature type="active site" evidence="6">
    <location>
        <position position="273"/>
    </location>
</feature>
<feature type="chain" id="PRO_5043031569" evidence="10">
    <location>
        <begin position="18"/>
        <end position="501"/>
    </location>
</feature>
<evidence type="ECO:0000256" key="6">
    <source>
        <dbReference type="PIRSR" id="PIRSR601461-1"/>
    </source>
</evidence>
<dbReference type="PROSITE" id="PS51767">
    <property type="entry name" value="PEPTIDASE_A1"/>
    <property type="match status" value="1"/>
</dbReference>
<feature type="compositionally biased region" description="Polar residues" evidence="9">
    <location>
        <begin position="415"/>
        <end position="436"/>
    </location>
</feature>
<feature type="signal peptide" evidence="10">
    <location>
        <begin position="1"/>
        <end position="17"/>
    </location>
</feature>
<comment type="similarity">
    <text evidence="1 8">Belongs to the peptidase A1 family.</text>
</comment>
<keyword evidence="5 8" id="KW-0378">Hydrolase</keyword>
<dbReference type="GO" id="GO:0004190">
    <property type="term" value="F:aspartic-type endopeptidase activity"/>
    <property type="evidence" value="ECO:0007669"/>
    <property type="project" value="UniProtKB-KW"/>
</dbReference>
<evidence type="ECO:0000256" key="7">
    <source>
        <dbReference type="PIRSR" id="PIRSR601461-2"/>
    </source>
</evidence>